<keyword evidence="3" id="KW-1185">Reference proteome</keyword>
<dbReference type="EMBL" id="VDGH01000002">
    <property type="protein sequence ID" value="TQR15978.1"/>
    <property type="molecule type" value="Genomic_DNA"/>
</dbReference>
<evidence type="ECO:0000256" key="1">
    <source>
        <dbReference type="SAM" id="Phobius"/>
    </source>
</evidence>
<sequence length="131" mass="14871">MSFKIGIIICLIIMVFIAGVTFYLGKKVAHSLMKYIPVFSFASGVIFYYSKLHFISYKPNSFDGIYDMILFIILIIVGSIALIETLIVDIVKNSELFGKSYTALRKAITLDNIKKVFKFKVPSSILRKIRS</sequence>
<dbReference type="AlphaFoldDB" id="A0A544TEU4"/>
<reference evidence="2 3" key="1">
    <citation type="submission" date="2019-05" db="EMBL/GenBank/DDBJ databases">
        <title>Psychrobacillus vulpis sp. nov., a new species isolated from feces of a red fox that inhabits in The Tablas de Daimiel Natural Park, Albacete, Spain.</title>
        <authorList>
            <person name="Rodriguez M."/>
            <person name="Reina J.C."/>
            <person name="Bejar V."/>
            <person name="Llamas I."/>
        </authorList>
    </citation>
    <scope>NUCLEOTIDE SEQUENCE [LARGE SCALE GENOMIC DNA]</scope>
    <source>
        <strain evidence="2 3">NEAU-3TGS17</strain>
    </source>
</reference>
<gene>
    <name evidence="2" type="ORF">FG382_04485</name>
</gene>
<proteinExistence type="predicted"/>
<comment type="caution">
    <text evidence="2">The sequence shown here is derived from an EMBL/GenBank/DDBJ whole genome shotgun (WGS) entry which is preliminary data.</text>
</comment>
<keyword evidence="1" id="KW-0812">Transmembrane</keyword>
<keyword evidence="1" id="KW-1133">Transmembrane helix</keyword>
<feature type="transmembrane region" description="Helical" evidence="1">
    <location>
        <begin position="32"/>
        <end position="49"/>
    </location>
</feature>
<accession>A0A544TEU4</accession>
<dbReference type="RefSeq" id="WP_142537697.1">
    <property type="nucleotide sequence ID" value="NZ_BMIE01000001.1"/>
</dbReference>
<protein>
    <submittedName>
        <fullName evidence="2">Uncharacterized protein</fullName>
    </submittedName>
</protein>
<evidence type="ECO:0000313" key="2">
    <source>
        <dbReference type="EMBL" id="TQR15978.1"/>
    </source>
</evidence>
<evidence type="ECO:0000313" key="3">
    <source>
        <dbReference type="Proteomes" id="UP000317316"/>
    </source>
</evidence>
<dbReference type="OrthoDB" id="2969520at2"/>
<dbReference type="Proteomes" id="UP000317316">
    <property type="component" value="Unassembled WGS sequence"/>
</dbReference>
<keyword evidence="1" id="KW-0472">Membrane</keyword>
<name>A0A544TEU4_9BACI</name>
<feature type="transmembrane region" description="Helical" evidence="1">
    <location>
        <begin position="69"/>
        <end position="91"/>
    </location>
</feature>
<feature type="transmembrane region" description="Helical" evidence="1">
    <location>
        <begin position="6"/>
        <end position="25"/>
    </location>
</feature>
<organism evidence="2 3">
    <name type="scientific">Psychrobacillus lasiicapitis</name>
    <dbReference type="NCBI Taxonomy" id="1636719"/>
    <lineage>
        <taxon>Bacteria</taxon>
        <taxon>Bacillati</taxon>
        <taxon>Bacillota</taxon>
        <taxon>Bacilli</taxon>
        <taxon>Bacillales</taxon>
        <taxon>Bacillaceae</taxon>
        <taxon>Psychrobacillus</taxon>
    </lineage>
</organism>